<feature type="coiled-coil region" evidence="1">
    <location>
        <begin position="31"/>
        <end position="108"/>
    </location>
</feature>
<keyword evidence="2" id="KW-0732">Signal</keyword>
<dbReference type="STRING" id="1246955.MCYN_0556"/>
<dbReference type="PATRIC" id="fig|1246955.3.peg.503"/>
<dbReference type="KEGG" id="mcy:MCYN_0556"/>
<reference evidence="4" key="1">
    <citation type="journal article" date="2013" name="Genome Announc.">
        <title>Complete genome sequence of Mycoplasma cynos strain C142.</title>
        <authorList>
            <person name="Walker C.A."/>
            <person name="Mannering S.A."/>
            <person name="Shields S."/>
            <person name="Blake D.P."/>
            <person name="Brownlie J."/>
        </authorList>
    </citation>
    <scope>NUCLEOTIDE SEQUENCE [LARGE SCALE GENOMIC DNA]</scope>
    <source>
        <strain evidence="4">C142</strain>
    </source>
</reference>
<dbReference type="GeneID" id="74932129"/>
<keyword evidence="1" id="KW-0175">Coiled coil</keyword>
<evidence type="ECO:0000313" key="4">
    <source>
        <dbReference type="Proteomes" id="UP000010466"/>
    </source>
</evidence>
<name>L0RUQ9_MYCC1</name>
<protein>
    <recommendedName>
        <fullName evidence="5">Protein G-related albumin-binding (GA) module domain-containing protein</fullName>
    </recommendedName>
</protein>
<organism evidence="3 4">
    <name type="scientific">Mycoplasmopsis cynos (strain C142)</name>
    <name type="common">Mycoplasma cynos</name>
    <dbReference type="NCBI Taxonomy" id="1246955"/>
    <lineage>
        <taxon>Bacteria</taxon>
        <taxon>Bacillati</taxon>
        <taxon>Mycoplasmatota</taxon>
        <taxon>Mycoplasmoidales</taxon>
        <taxon>Metamycoplasmataceae</taxon>
        <taxon>Mycoplasmopsis</taxon>
    </lineage>
</organism>
<dbReference type="EMBL" id="HF559394">
    <property type="protein sequence ID" value="CCP24288.1"/>
    <property type="molecule type" value="Genomic_DNA"/>
</dbReference>
<feature type="chain" id="PRO_5003947978" description="Protein G-related albumin-binding (GA) module domain-containing protein" evidence="2">
    <location>
        <begin position="26"/>
        <end position="329"/>
    </location>
</feature>
<accession>L0RUQ9</accession>
<evidence type="ECO:0008006" key="5">
    <source>
        <dbReference type="Google" id="ProtNLM"/>
    </source>
</evidence>
<keyword evidence="4" id="KW-1185">Reference proteome</keyword>
<sequence length="329" mass="38211">MNKRKQKRIFLGFSILAFLVSSATAIWTIWNTKDNKNFSEYEKLIQELKKEKNLVLSPEHKKKAEDFLNNPRYKNSSKENIEKIKKVIKEIKDQNNKENKEIIDLISKVKSDFKKKKLNAKLSNVKMSNDKQNIKDNVTKLIDIELAKNPDLEKIEAKELIKRIKNSNKKKDFETKLASIKNLNDLGLLIDNVEKELENQSPNDYLSAKKEALKTKIAASSLEAKKKTNLTNLINNSSDFSSLLDNEIKANIELIKDGLKKEIKDKIDRLKDNDFKRSVQNSLNKAKNIKDYYDILNKINEYEFNSKKADAIKSLDDLSDQDKKNDFIR</sequence>
<dbReference type="Proteomes" id="UP000010466">
    <property type="component" value="Chromosome"/>
</dbReference>
<dbReference type="HOGENOM" id="CLU_844170_0_0_14"/>
<evidence type="ECO:0000256" key="2">
    <source>
        <dbReference type="SAM" id="SignalP"/>
    </source>
</evidence>
<evidence type="ECO:0000256" key="1">
    <source>
        <dbReference type="SAM" id="Coils"/>
    </source>
</evidence>
<evidence type="ECO:0000313" key="3">
    <source>
        <dbReference type="EMBL" id="CCP24288.1"/>
    </source>
</evidence>
<gene>
    <name evidence="3" type="primary">MCYN0556</name>
    <name evidence="3" type="ordered locus">MCYN_0556</name>
</gene>
<dbReference type="AlphaFoldDB" id="L0RUQ9"/>
<dbReference type="RefSeq" id="WP_015287414.1">
    <property type="nucleotide sequence ID" value="NC_019949.1"/>
</dbReference>
<proteinExistence type="predicted"/>
<feature type="signal peptide" evidence="2">
    <location>
        <begin position="1"/>
        <end position="25"/>
    </location>
</feature>